<organism evidence="9 10">
    <name type="scientific">Blastococcus carthaginiensis</name>
    <dbReference type="NCBI Taxonomy" id="3050034"/>
    <lineage>
        <taxon>Bacteria</taxon>
        <taxon>Bacillati</taxon>
        <taxon>Actinomycetota</taxon>
        <taxon>Actinomycetes</taxon>
        <taxon>Geodermatophilales</taxon>
        <taxon>Geodermatophilaceae</taxon>
        <taxon>Blastococcus</taxon>
    </lineage>
</organism>
<evidence type="ECO:0000256" key="2">
    <source>
        <dbReference type="ARBA" id="ARBA00022448"/>
    </source>
</evidence>
<dbReference type="RefSeq" id="WP_305998553.1">
    <property type="nucleotide sequence ID" value="NZ_JASNFN010000002.1"/>
</dbReference>
<keyword evidence="6 7" id="KW-0472">Membrane</keyword>
<evidence type="ECO:0000256" key="7">
    <source>
        <dbReference type="SAM" id="Phobius"/>
    </source>
</evidence>
<feature type="transmembrane region" description="Helical" evidence="7">
    <location>
        <begin position="23"/>
        <end position="43"/>
    </location>
</feature>
<evidence type="ECO:0000256" key="1">
    <source>
        <dbReference type="ARBA" id="ARBA00004651"/>
    </source>
</evidence>
<dbReference type="Pfam" id="PF05977">
    <property type="entry name" value="MFS_3"/>
    <property type="match status" value="1"/>
</dbReference>
<dbReference type="InterPro" id="IPR010290">
    <property type="entry name" value="TM_effector"/>
</dbReference>
<gene>
    <name evidence="9" type="ORF">QOZ88_04305</name>
</gene>
<proteinExistence type="predicted"/>
<dbReference type="CDD" id="cd06173">
    <property type="entry name" value="MFS_MefA_like"/>
    <property type="match status" value="1"/>
</dbReference>
<feature type="transmembrane region" description="Helical" evidence="7">
    <location>
        <begin position="152"/>
        <end position="177"/>
    </location>
</feature>
<evidence type="ECO:0000256" key="3">
    <source>
        <dbReference type="ARBA" id="ARBA00022475"/>
    </source>
</evidence>
<feature type="domain" description="Major facilitator superfamily (MFS) profile" evidence="8">
    <location>
        <begin position="22"/>
        <end position="409"/>
    </location>
</feature>
<dbReference type="EMBL" id="JASNFN010000002">
    <property type="protein sequence ID" value="MDP5181848.1"/>
    <property type="molecule type" value="Genomic_DNA"/>
</dbReference>
<feature type="transmembrane region" description="Helical" evidence="7">
    <location>
        <begin position="233"/>
        <end position="254"/>
    </location>
</feature>
<feature type="transmembrane region" description="Helical" evidence="7">
    <location>
        <begin position="55"/>
        <end position="75"/>
    </location>
</feature>
<feature type="transmembrane region" description="Helical" evidence="7">
    <location>
        <begin position="360"/>
        <end position="379"/>
    </location>
</feature>
<dbReference type="SUPFAM" id="SSF103473">
    <property type="entry name" value="MFS general substrate transporter"/>
    <property type="match status" value="1"/>
</dbReference>
<keyword evidence="10" id="KW-1185">Reference proteome</keyword>
<evidence type="ECO:0000256" key="4">
    <source>
        <dbReference type="ARBA" id="ARBA00022692"/>
    </source>
</evidence>
<keyword evidence="2" id="KW-0813">Transport</keyword>
<evidence type="ECO:0000313" key="9">
    <source>
        <dbReference type="EMBL" id="MDP5181848.1"/>
    </source>
</evidence>
<dbReference type="Gene3D" id="1.20.1250.20">
    <property type="entry name" value="MFS general substrate transporter like domains"/>
    <property type="match status" value="1"/>
</dbReference>
<dbReference type="PANTHER" id="PTHR23513:SF11">
    <property type="entry name" value="STAPHYLOFERRIN A TRANSPORTER"/>
    <property type="match status" value="1"/>
</dbReference>
<keyword evidence="3" id="KW-1003">Cell membrane</keyword>
<feature type="transmembrane region" description="Helical" evidence="7">
    <location>
        <begin position="266"/>
        <end position="287"/>
    </location>
</feature>
<feature type="transmembrane region" description="Helical" evidence="7">
    <location>
        <begin position="299"/>
        <end position="317"/>
    </location>
</feature>
<evidence type="ECO:0000313" key="10">
    <source>
        <dbReference type="Proteomes" id="UP001233673"/>
    </source>
</evidence>
<evidence type="ECO:0000259" key="8">
    <source>
        <dbReference type="PROSITE" id="PS50850"/>
    </source>
</evidence>
<feature type="transmembrane region" description="Helical" evidence="7">
    <location>
        <begin position="87"/>
        <end position="106"/>
    </location>
</feature>
<evidence type="ECO:0000256" key="5">
    <source>
        <dbReference type="ARBA" id="ARBA00022989"/>
    </source>
</evidence>
<keyword evidence="5 7" id="KW-1133">Transmembrane helix</keyword>
<accession>A0ABT9I8G0</accession>
<keyword evidence="4 7" id="KW-0812">Transmembrane</keyword>
<dbReference type="PANTHER" id="PTHR23513">
    <property type="entry name" value="INTEGRAL MEMBRANE EFFLUX PROTEIN-RELATED"/>
    <property type="match status" value="1"/>
</dbReference>
<protein>
    <submittedName>
        <fullName evidence="9">MFS transporter</fullName>
    </submittedName>
</protein>
<feature type="transmembrane region" description="Helical" evidence="7">
    <location>
        <begin position="323"/>
        <end position="348"/>
    </location>
</feature>
<feature type="transmembrane region" description="Helical" evidence="7">
    <location>
        <begin position="112"/>
        <end position="131"/>
    </location>
</feature>
<feature type="transmembrane region" description="Helical" evidence="7">
    <location>
        <begin position="183"/>
        <end position="202"/>
    </location>
</feature>
<comment type="subcellular location">
    <subcellularLocation>
        <location evidence="1">Cell membrane</location>
        <topology evidence="1">Multi-pass membrane protein</topology>
    </subcellularLocation>
</comment>
<dbReference type="InterPro" id="IPR020846">
    <property type="entry name" value="MFS_dom"/>
</dbReference>
<sequence>MAGPSRAGEAAPGAFDILRIRPFLVLWLSAAVVFLGVMAQNIARTWLAFELTGSNAALGGVLLSFGVAMLVATPWGGVAADRLPKRLVMQVATLLLVLSSAWIGVATATAVVTYWMLIVAGVVQAIGFALFSPARMALLAELVPRDAVPGAVSLILVNSEVSRVVGPALAGLVIGSFTFGTEAVFLTSAVLLALGIGINLALPPGRRRVDASGRSPLGELMDGLSYVRRRPDLAALLWCGIGVTMAGLPYLAFLPAVASDLFDLGSLGYGLLSASSAVGAVLTGLTLGRRSHRGDQHRLLIVAGAVFGLALAAMAAAPSFVLAVVALVVVGGALLAFQTTSQALLLALSDIEFHGRVQGLVMLSFGAFGVAALPLGILADAIGARWTLAGMGVVVVGIVLVFAVVSRRTRAASRLLDLG</sequence>
<feature type="transmembrane region" description="Helical" evidence="7">
    <location>
        <begin position="385"/>
        <end position="405"/>
    </location>
</feature>
<dbReference type="Proteomes" id="UP001233673">
    <property type="component" value="Unassembled WGS sequence"/>
</dbReference>
<evidence type="ECO:0000256" key="6">
    <source>
        <dbReference type="ARBA" id="ARBA00023136"/>
    </source>
</evidence>
<reference evidence="10" key="1">
    <citation type="submission" date="2023-05" db="EMBL/GenBank/DDBJ databases">
        <title>Draft genome of Pseudofrankia sp. BMG5.37.</title>
        <authorList>
            <person name="Gtari M."/>
            <person name="Ghodhbane F."/>
            <person name="Sbissi I."/>
        </authorList>
    </citation>
    <scope>NUCLEOTIDE SEQUENCE [LARGE SCALE GENOMIC DNA]</scope>
    <source>
        <strain evidence="10">BMG 814</strain>
    </source>
</reference>
<dbReference type="InterPro" id="IPR036259">
    <property type="entry name" value="MFS_trans_sf"/>
</dbReference>
<name>A0ABT9I8G0_9ACTN</name>
<comment type="caution">
    <text evidence="9">The sequence shown here is derived from an EMBL/GenBank/DDBJ whole genome shotgun (WGS) entry which is preliminary data.</text>
</comment>
<dbReference type="PROSITE" id="PS50850">
    <property type="entry name" value="MFS"/>
    <property type="match status" value="1"/>
</dbReference>